<feature type="transmembrane region" description="Helical" evidence="1">
    <location>
        <begin position="26"/>
        <end position="44"/>
    </location>
</feature>
<accession>A0A1H8V1U7</accession>
<proteinExistence type="predicted"/>
<sequence length="45" mass="5106">MQSLIGLSLRGQQMKYRSKGRLNRRLVALIVAVVAAGLLVRQYFM</sequence>
<dbReference type="STRING" id="112903.SAMN04490178_11031"/>
<name>A0A1H8V1U7_9FIRM</name>
<keyword evidence="1" id="KW-0472">Membrane</keyword>
<dbReference type="AlphaFoldDB" id="A0A1H8V1U7"/>
<keyword evidence="3" id="KW-1185">Reference proteome</keyword>
<dbReference type="EMBL" id="FODY01000010">
    <property type="protein sequence ID" value="SEP09371.1"/>
    <property type="molecule type" value="Genomic_DNA"/>
</dbReference>
<evidence type="ECO:0000313" key="3">
    <source>
        <dbReference type="Proteomes" id="UP000198847"/>
    </source>
</evidence>
<protein>
    <submittedName>
        <fullName evidence="2">Uncharacterized protein</fullName>
    </submittedName>
</protein>
<keyword evidence="1" id="KW-1133">Transmembrane helix</keyword>
<reference evidence="2 3" key="1">
    <citation type="submission" date="2016-10" db="EMBL/GenBank/DDBJ databases">
        <authorList>
            <person name="de Groot N.N."/>
        </authorList>
    </citation>
    <scope>NUCLEOTIDE SEQUENCE [LARGE SCALE GENOMIC DNA]</scope>
    <source>
        <strain evidence="2 3">DSM 13305</strain>
    </source>
</reference>
<dbReference type="RefSeq" id="WP_177173534.1">
    <property type="nucleotide sequence ID" value="NZ_FODY01000010.1"/>
</dbReference>
<dbReference type="Proteomes" id="UP000198847">
    <property type="component" value="Unassembled WGS sequence"/>
</dbReference>
<evidence type="ECO:0000256" key="1">
    <source>
        <dbReference type="SAM" id="Phobius"/>
    </source>
</evidence>
<keyword evidence="1" id="KW-0812">Transmembrane</keyword>
<evidence type="ECO:0000313" key="2">
    <source>
        <dbReference type="EMBL" id="SEP09371.1"/>
    </source>
</evidence>
<gene>
    <name evidence="2" type="ORF">SAMN04490178_11031</name>
</gene>
<organism evidence="2 3">
    <name type="scientific">Propionispora vibrioides</name>
    <dbReference type="NCBI Taxonomy" id="112903"/>
    <lineage>
        <taxon>Bacteria</taxon>
        <taxon>Bacillati</taxon>
        <taxon>Bacillota</taxon>
        <taxon>Negativicutes</taxon>
        <taxon>Selenomonadales</taxon>
        <taxon>Sporomusaceae</taxon>
        <taxon>Propionispora</taxon>
    </lineage>
</organism>